<accession>A0A9Q3BJ86</accession>
<feature type="coiled-coil region" evidence="1">
    <location>
        <begin position="791"/>
        <end position="818"/>
    </location>
</feature>
<evidence type="ECO:0000313" key="3">
    <source>
        <dbReference type="Proteomes" id="UP000765509"/>
    </source>
</evidence>
<gene>
    <name evidence="2" type="ORF">O181_005636</name>
</gene>
<protein>
    <submittedName>
        <fullName evidence="2">Uncharacterized protein</fullName>
    </submittedName>
</protein>
<organism evidence="2 3">
    <name type="scientific">Austropuccinia psidii MF-1</name>
    <dbReference type="NCBI Taxonomy" id="1389203"/>
    <lineage>
        <taxon>Eukaryota</taxon>
        <taxon>Fungi</taxon>
        <taxon>Dikarya</taxon>
        <taxon>Basidiomycota</taxon>
        <taxon>Pucciniomycotina</taxon>
        <taxon>Pucciniomycetes</taxon>
        <taxon>Pucciniales</taxon>
        <taxon>Sphaerophragmiaceae</taxon>
        <taxon>Austropuccinia</taxon>
    </lineage>
</organism>
<feature type="coiled-coil region" evidence="1">
    <location>
        <begin position="537"/>
        <end position="564"/>
    </location>
</feature>
<dbReference type="EMBL" id="AVOT02001164">
    <property type="protein sequence ID" value="MBW0465921.1"/>
    <property type="molecule type" value="Genomic_DNA"/>
</dbReference>
<name>A0A9Q3BJ86_9BASI</name>
<sequence length="852" mass="98348">MIGVLGRNLIPTSRDRPSHAQVGSLIHIGNSAAWSSQLQNHHTYHSSALKVLLLHSRQNFSNHTSSGLHLNSIYFQVRKLALPNRPSFKVLKKSLIQLEQAGLALQVGKLTHSLLSKNSIELSRQRRFFNRWTLEPNVHKELENIQKSIQNNNNSVNQLELDELSVFHLLEIKALVTQSFKINEKSKPSLYLKNSSYLQSQTSQLPKILYNSSTHSPFPVEKFKPSKSHHNPTKFLKNHLQLLTTTTEFTCKFSCLKNNLSSPIPFPSNLILKQTMSTNQNKLQKRARSLTLDSSQDLAQFDLEPQQSITTSHHHTSPKIQNKLEIKLSNYSRKKPNKNDFEHQLIDIQLINPREEFNHNYSVTDLNSTSSENSQEWFRNNNKTTFTTLENEISFKESSFQNLINLACLPRFHNEIQLQTSPCDKFLSSGYPQSISPTHPEQILQKSFHESHVSKLDKNLSKDSLKNDKLVHNNNEYLTYPERSSCLLKQLDFRSLIQMLDKLVNLESPSKFISNSLQEFSLKSREIEILTRLEKFINEKITSIHSLENENELLKSKNILLEKKICSKEPIQKESFFDQKFFFKNCLTLLDCQLEKIKPILEISYQTLDHDSFDVTYDNYGIVKETLNDSLYISNQHQPSMVSLLALLDVDSKKLKPNQEVIFDKELSLLYQKLLKLKENHQILRSKFEFILSESNQNLAKISCFKKTVLDLQSEWSNNFQMLCSNSQLDDQLSFEKLSQFYRNANLQIFKALTETNPLDIQKEKITNSSAQQFSSMTAGNFEQYQSLEGMSQLRSINKKLREALEEAKLKSDKAIIEGDGTKSLQRALSICDEWKKNAIKFISSLQINPFD</sequence>
<keyword evidence="1" id="KW-0175">Coiled coil</keyword>
<reference evidence="2" key="1">
    <citation type="submission" date="2021-03" db="EMBL/GenBank/DDBJ databases">
        <title>Draft genome sequence of rust myrtle Austropuccinia psidii MF-1, a brazilian biotype.</title>
        <authorList>
            <person name="Quecine M.C."/>
            <person name="Pachon D.M.R."/>
            <person name="Bonatelli M.L."/>
            <person name="Correr F.H."/>
            <person name="Franceschini L.M."/>
            <person name="Leite T.F."/>
            <person name="Margarido G.R.A."/>
            <person name="Almeida C.A."/>
            <person name="Ferrarezi J.A."/>
            <person name="Labate C.A."/>
        </authorList>
    </citation>
    <scope>NUCLEOTIDE SEQUENCE</scope>
    <source>
        <strain evidence="2">MF-1</strain>
    </source>
</reference>
<keyword evidence="3" id="KW-1185">Reference proteome</keyword>
<dbReference type="Proteomes" id="UP000765509">
    <property type="component" value="Unassembled WGS sequence"/>
</dbReference>
<proteinExistence type="predicted"/>
<comment type="caution">
    <text evidence="2">The sequence shown here is derived from an EMBL/GenBank/DDBJ whole genome shotgun (WGS) entry which is preliminary data.</text>
</comment>
<evidence type="ECO:0000313" key="2">
    <source>
        <dbReference type="EMBL" id="MBW0465921.1"/>
    </source>
</evidence>
<evidence type="ECO:0000256" key="1">
    <source>
        <dbReference type="SAM" id="Coils"/>
    </source>
</evidence>
<dbReference type="AlphaFoldDB" id="A0A9Q3BJ86"/>